<feature type="domain" description="AGC-kinase C-terminal" evidence="12">
    <location>
        <begin position="284"/>
        <end position="373"/>
    </location>
</feature>
<dbReference type="PROSITE" id="PS50011">
    <property type="entry name" value="PROTEIN_KINASE_DOM"/>
    <property type="match status" value="1"/>
</dbReference>
<dbReference type="Proteomes" id="UP001448207">
    <property type="component" value="Unassembled WGS sequence"/>
</dbReference>
<comment type="caution">
    <text evidence="13">The sequence shown here is derived from an EMBL/GenBank/DDBJ whole genome shotgun (WGS) entry which is preliminary data.</text>
</comment>
<sequence>MGNSSSNPDLNGNQVNLAQFESIRMIGKGSFGKVRMVRHVERRDECYAMKCISKEHCIKLNAVRNIIRERTILEQLAHPLVCNMRFAFHDASTMYMVMDLMLGGDMRFHISRQRHPENVIRFWMAELICAVKYLHFQGFVHRDIKPDNILLDQEGHIHLTDFNIACSIPRKPQSLLRSRSGTIVYFAPEVFKGHGYNEDVDWWSVGITFYECIYGKRPWPGNETAEELAQTVLRGTICYPSTEGRSVSPSCVSAIQGFLEYEPNNRLGHGTSGWNRLVQHPFFHSVNWNAIDTKQTTPPFRPSSSQGNFDAIYDIEDLLVHSSGSISPRAANWFFRSSQPSELDERRVRLLKEIDEKFKPFDYTIYDKYEGFLDPNLMTVGPPPTWVKPAFGEDMTEIGRLSMPLDLSQTSDSVFFLQNPLSQPCRNILIDVHQEVKGNNRSDDCFRKSSRTDSGCTFSSSMEELKNKRRTSAQSFKERRERDRRRSAGKIRQESNGALIATTD</sequence>
<evidence type="ECO:0000256" key="9">
    <source>
        <dbReference type="PROSITE-ProRule" id="PRU10141"/>
    </source>
</evidence>
<evidence type="ECO:0000256" key="1">
    <source>
        <dbReference type="ARBA" id="ARBA00012513"/>
    </source>
</evidence>
<dbReference type="InterPro" id="IPR000961">
    <property type="entry name" value="AGC-kinase_C"/>
</dbReference>
<evidence type="ECO:0000256" key="8">
    <source>
        <dbReference type="ARBA" id="ARBA00048679"/>
    </source>
</evidence>
<feature type="binding site" evidence="9">
    <location>
        <position position="50"/>
    </location>
    <ligand>
        <name>ATP</name>
        <dbReference type="ChEBI" id="CHEBI:30616"/>
    </ligand>
</feature>
<name>A0ABR3AXJ6_PHYBL</name>
<evidence type="ECO:0000259" key="11">
    <source>
        <dbReference type="PROSITE" id="PS50011"/>
    </source>
</evidence>
<dbReference type="PANTHER" id="PTHR24356:SF422">
    <property type="entry name" value="PROTEIN KINASE DOMAIN-CONTAINING PROTEIN"/>
    <property type="match status" value="1"/>
</dbReference>
<evidence type="ECO:0000256" key="4">
    <source>
        <dbReference type="ARBA" id="ARBA00022741"/>
    </source>
</evidence>
<dbReference type="EC" id="2.7.11.1" evidence="1"/>
<evidence type="ECO:0000313" key="14">
    <source>
        <dbReference type="Proteomes" id="UP001448207"/>
    </source>
</evidence>
<evidence type="ECO:0000256" key="3">
    <source>
        <dbReference type="ARBA" id="ARBA00022679"/>
    </source>
</evidence>
<dbReference type="InterPro" id="IPR011009">
    <property type="entry name" value="Kinase-like_dom_sf"/>
</dbReference>
<proteinExistence type="predicted"/>
<keyword evidence="5" id="KW-0418">Kinase</keyword>
<keyword evidence="2" id="KW-0723">Serine/threonine-protein kinase</keyword>
<dbReference type="SUPFAM" id="SSF56112">
    <property type="entry name" value="Protein kinase-like (PK-like)"/>
    <property type="match status" value="1"/>
</dbReference>
<reference evidence="13 14" key="1">
    <citation type="submission" date="2024-04" db="EMBL/GenBank/DDBJ databases">
        <title>Symmetric and asymmetric DNA N6-adenine methylation regulates different biological responses in Mucorales.</title>
        <authorList>
            <consortium name="Lawrence Berkeley National Laboratory"/>
            <person name="Lax C."/>
            <person name="Mondo S.J."/>
            <person name="Osorio-Concepcion M."/>
            <person name="Muszewska A."/>
            <person name="Corrochano-Luque M."/>
            <person name="Gutierrez G."/>
            <person name="Riley R."/>
            <person name="Lipzen A."/>
            <person name="Guo J."/>
            <person name="Hundley H."/>
            <person name="Amirebrahimi M."/>
            <person name="Ng V."/>
            <person name="Lorenzo-Gutierrez D."/>
            <person name="Binder U."/>
            <person name="Yang J."/>
            <person name="Song Y."/>
            <person name="Canovas D."/>
            <person name="Navarro E."/>
            <person name="Freitag M."/>
            <person name="Gabaldon T."/>
            <person name="Grigoriev I.V."/>
            <person name="Corrochano L.M."/>
            <person name="Nicolas F.E."/>
            <person name="Garre V."/>
        </authorList>
    </citation>
    <scope>NUCLEOTIDE SEQUENCE [LARGE SCALE GENOMIC DNA]</scope>
    <source>
        <strain evidence="13 14">L51</strain>
    </source>
</reference>
<dbReference type="PROSITE" id="PS51285">
    <property type="entry name" value="AGC_KINASE_CTER"/>
    <property type="match status" value="1"/>
</dbReference>
<accession>A0ABR3AXJ6</accession>
<evidence type="ECO:0000256" key="7">
    <source>
        <dbReference type="ARBA" id="ARBA00047899"/>
    </source>
</evidence>
<evidence type="ECO:0000259" key="12">
    <source>
        <dbReference type="PROSITE" id="PS51285"/>
    </source>
</evidence>
<keyword evidence="6 9" id="KW-0067">ATP-binding</keyword>
<evidence type="ECO:0000256" key="10">
    <source>
        <dbReference type="SAM" id="MobiDB-lite"/>
    </source>
</evidence>
<keyword evidence="4 9" id="KW-0547">Nucleotide-binding</keyword>
<feature type="domain" description="Protein kinase" evidence="11">
    <location>
        <begin position="20"/>
        <end position="283"/>
    </location>
</feature>
<keyword evidence="3" id="KW-0808">Transferase</keyword>
<dbReference type="InterPro" id="IPR008271">
    <property type="entry name" value="Ser/Thr_kinase_AS"/>
</dbReference>
<dbReference type="Gene3D" id="1.10.510.10">
    <property type="entry name" value="Transferase(Phosphotransferase) domain 1"/>
    <property type="match status" value="1"/>
</dbReference>
<dbReference type="InterPro" id="IPR000719">
    <property type="entry name" value="Prot_kinase_dom"/>
</dbReference>
<dbReference type="EMBL" id="JBCLYO010000014">
    <property type="protein sequence ID" value="KAL0083039.1"/>
    <property type="molecule type" value="Genomic_DNA"/>
</dbReference>
<feature type="region of interest" description="Disordered" evidence="10">
    <location>
        <begin position="457"/>
        <end position="504"/>
    </location>
</feature>
<dbReference type="SMART" id="SM00220">
    <property type="entry name" value="S_TKc"/>
    <property type="match status" value="1"/>
</dbReference>
<dbReference type="Gene3D" id="3.30.200.20">
    <property type="entry name" value="Phosphorylase Kinase, domain 1"/>
    <property type="match status" value="1"/>
</dbReference>
<evidence type="ECO:0000256" key="5">
    <source>
        <dbReference type="ARBA" id="ARBA00022777"/>
    </source>
</evidence>
<evidence type="ECO:0000313" key="13">
    <source>
        <dbReference type="EMBL" id="KAL0083039.1"/>
    </source>
</evidence>
<comment type="catalytic activity">
    <reaction evidence="7">
        <text>L-threonyl-[protein] + ATP = O-phospho-L-threonyl-[protein] + ADP + H(+)</text>
        <dbReference type="Rhea" id="RHEA:46608"/>
        <dbReference type="Rhea" id="RHEA-COMP:11060"/>
        <dbReference type="Rhea" id="RHEA-COMP:11605"/>
        <dbReference type="ChEBI" id="CHEBI:15378"/>
        <dbReference type="ChEBI" id="CHEBI:30013"/>
        <dbReference type="ChEBI" id="CHEBI:30616"/>
        <dbReference type="ChEBI" id="CHEBI:61977"/>
        <dbReference type="ChEBI" id="CHEBI:456216"/>
        <dbReference type="EC" id="2.7.11.1"/>
    </reaction>
</comment>
<dbReference type="Pfam" id="PF00069">
    <property type="entry name" value="Pkinase"/>
    <property type="match status" value="1"/>
</dbReference>
<comment type="catalytic activity">
    <reaction evidence="8">
        <text>L-seryl-[protein] + ATP = O-phospho-L-seryl-[protein] + ADP + H(+)</text>
        <dbReference type="Rhea" id="RHEA:17989"/>
        <dbReference type="Rhea" id="RHEA-COMP:9863"/>
        <dbReference type="Rhea" id="RHEA-COMP:11604"/>
        <dbReference type="ChEBI" id="CHEBI:15378"/>
        <dbReference type="ChEBI" id="CHEBI:29999"/>
        <dbReference type="ChEBI" id="CHEBI:30616"/>
        <dbReference type="ChEBI" id="CHEBI:83421"/>
        <dbReference type="ChEBI" id="CHEBI:456216"/>
        <dbReference type="EC" id="2.7.11.1"/>
    </reaction>
</comment>
<dbReference type="InterPro" id="IPR050236">
    <property type="entry name" value="Ser_Thr_kinase_AGC"/>
</dbReference>
<evidence type="ECO:0000256" key="6">
    <source>
        <dbReference type="ARBA" id="ARBA00022840"/>
    </source>
</evidence>
<protein>
    <recommendedName>
        <fullName evidence="1">non-specific serine/threonine protein kinase</fullName>
        <ecNumber evidence="1">2.7.11.1</ecNumber>
    </recommendedName>
</protein>
<dbReference type="PANTHER" id="PTHR24356">
    <property type="entry name" value="SERINE/THREONINE-PROTEIN KINASE"/>
    <property type="match status" value="1"/>
</dbReference>
<dbReference type="PROSITE" id="PS00108">
    <property type="entry name" value="PROTEIN_KINASE_ST"/>
    <property type="match status" value="1"/>
</dbReference>
<dbReference type="PROSITE" id="PS00107">
    <property type="entry name" value="PROTEIN_KINASE_ATP"/>
    <property type="match status" value="1"/>
</dbReference>
<keyword evidence="14" id="KW-1185">Reference proteome</keyword>
<organism evidence="13 14">
    <name type="scientific">Phycomyces blakesleeanus</name>
    <dbReference type="NCBI Taxonomy" id="4837"/>
    <lineage>
        <taxon>Eukaryota</taxon>
        <taxon>Fungi</taxon>
        <taxon>Fungi incertae sedis</taxon>
        <taxon>Mucoromycota</taxon>
        <taxon>Mucoromycotina</taxon>
        <taxon>Mucoromycetes</taxon>
        <taxon>Mucorales</taxon>
        <taxon>Phycomycetaceae</taxon>
        <taxon>Phycomyces</taxon>
    </lineage>
</organism>
<feature type="compositionally biased region" description="Basic and acidic residues" evidence="10">
    <location>
        <begin position="476"/>
        <end position="486"/>
    </location>
</feature>
<dbReference type="InterPro" id="IPR017441">
    <property type="entry name" value="Protein_kinase_ATP_BS"/>
</dbReference>
<evidence type="ECO:0000256" key="2">
    <source>
        <dbReference type="ARBA" id="ARBA00022527"/>
    </source>
</evidence>
<gene>
    <name evidence="13" type="ORF">J3Q64DRAFT_1156737</name>
</gene>